<gene>
    <name evidence="1" type="ORF">BR63_05800</name>
</gene>
<evidence type="ECO:0000313" key="2">
    <source>
        <dbReference type="Proteomes" id="UP000515847"/>
    </source>
</evidence>
<organism evidence="1 2">
    <name type="scientific">Thermanaerosceptrum fracticalcis</name>
    <dbReference type="NCBI Taxonomy" id="1712410"/>
    <lineage>
        <taxon>Bacteria</taxon>
        <taxon>Bacillati</taxon>
        <taxon>Bacillota</taxon>
        <taxon>Clostridia</taxon>
        <taxon>Eubacteriales</taxon>
        <taxon>Peptococcaceae</taxon>
        <taxon>Thermanaerosceptrum</taxon>
    </lineage>
</organism>
<keyword evidence="2" id="KW-1185">Reference proteome</keyword>
<protein>
    <submittedName>
        <fullName evidence="1">Uncharacterized protein</fullName>
    </submittedName>
</protein>
<proteinExistence type="predicted"/>
<dbReference type="Proteomes" id="UP000515847">
    <property type="component" value="Chromosome"/>
</dbReference>
<sequence>MTLDRRTTIGRQMISLKKAREKLDMGDTCIRKIIATDPTFPAYFICGRWKIDEQELDKWIECKRANAGVQFIPSGRTQTKAHKKTPARQQHCTKVYEVITPGWSPGNKNSAV</sequence>
<dbReference type="RefSeq" id="WP_034423627.1">
    <property type="nucleotide sequence ID" value="NZ_CP045798.1"/>
</dbReference>
<dbReference type="KEGG" id="tfr:BR63_05800"/>
<accession>A0A7G6E1B8</accession>
<dbReference type="AlphaFoldDB" id="A0A7G6E1B8"/>
<evidence type="ECO:0000313" key="1">
    <source>
        <dbReference type="EMBL" id="QNB45872.1"/>
    </source>
</evidence>
<dbReference type="EMBL" id="CP045798">
    <property type="protein sequence ID" value="QNB45872.1"/>
    <property type="molecule type" value="Genomic_DNA"/>
</dbReference>
<reference evidence="1 2" key="1">
    <citation type="journal article" date="2019" name="Front. Microbiol.">
        <title>Thermoanaerosceptrum fracticalcis gen. nov. sp. nov., a Novel Fumarate-Fermenting Microorganism From a Deep Fractured Carbonate Aquifer of the US Great Basin.</title>
        <authorList>
            <person name="Hamilton-Brehm S.D."/>
            <person name="Stewart L.E."/>
            <person name="Zavarin M."/>
            <person name="Caldwell M."/>
            <person name="Lawson P.A."/>
            <person name="Onstott T.C."/>
            <person name="Grzymski J."/>
            <person name="Neveux I."/>
            <person name="Lollar B.S."/>
            <person name="Russell C.E."/>
            <person name="Moser D.P."/>
        </authorList>
    </citation>
    <scope>NUCLEOTIDE SEQUENCE [LARGE SCALE GENOMIC DNA]</scope>
    <source>
        <strain evidence="1 2">DRI-13</strain>
    </source>
</reference>
<name>A0A7G6E1B8_THEFR</name>